<protein>
    <recommendedName>
        <fullName evidence="1">DUF7379 domain-containing protein</fullName>
    </recommendedName>
</protein>
<sequence length="487" mass="51773">MPEEFPLDEDGRAVAVHRRVTVRTPGLAGRAIVHEAGGAGTRGAEQTTDALVTALALNEIEEDLTVEILDPRERTATAGTRAAGGPDDIVMEVADPGPGWRQVVLYASEDGAVSWHFPQPAPGALTYRIPRTVVPVAEAPGAHRGLTGAIGTKILKVLVFPLVREGASWVGARFAELVENRRHPHRLRVAGPNNYRAAAPELSAEALAQMGTGRALLLLHGTFSTTHGAFGELPAATMRELHAAYEGRVLAFDHPTVSRTPVDNIRWLAEYLRQRDTRLAVDVVCHSRGGLVGRVLTERADLADVADTLTVGKAVLVGTPNAGTALADVERHEQLLNRFTSLLQLVPDNGVTDALDIVLALVKQVAAGVAEGLDGLMAMNPSAQFLTEQLTGRHPTSARYFTVGANYEPPEGSSLLRIAGDGGVDLVFGRDDNDLVVPTAGALALDGTHPLPVTDHLAVDASAAVDHFGYFDHPALTESLVRWLRTG</sequence>
<gene>
    <name evidence="2" type="ORF">GV791_08735</name>
</gene>
<dbReference type="Proteomes" id="UP000471166">
    <property type="component" value="Unassembled WGS sequence"/>
</dbReference>
<dbReference type="EMBL" id="JAAGVB010000010">
    <property type="protein sequence ID" value="NEW32646.1"/>
    <property type="molecule type" value="Genomic_DNA"/>
</dbReference>
<dbReference type="InterPro" id="IPR029058">
    <property type="entry name" value="AB_hydrolase_fold"/>
</dbReference>
<accession>A0A6P1CN83</accession>
<dbReference type="Gene3D" id="3.40.50.1820">
    <property type="entry name" value="alpha/beta hydrolase"/>
    <property type="match status" value="1"/>
</dbReference>
<evidence type="ECO:0000259" key="1">
    <source>
        <dbReference type="Pfam" id="PF24096"/>
    </source>
</evidence>
<dbReference type="SUPFAM" id="SSF53474">
    <property type="entry name" value="alpha/beta-Hydrolases"/>
    <property type="match status" value="1"/>
</dbReference>
<organism evidence="2 3">
    <name type="scientific">Nocardia cyriacigeorgica</name>
    <dbReference type="NCBI Taxonomy" id="135487"/>
    <lineage>
        <taxon>Bacteria</taxon>
        <taxon>Bacillati</taxon>
        <taxon>Actinomycetota</taxon>
        <taxon>Actinomycetes</taxon>
        <taxon>Mycobacteriales</taxon>
        <taxon>Nocardiaceae</taxon>
        <taxon>Nocardia</taxon>
    </lineage>
</organism>
<name>A0A6P1CN83_9NOCA</name>
<comment type="caution">
    <text evidence="2">The sequence shown here is derived from an EMBL/GenBank/DDBJ whole genome shotgun (WGS) entry which is preliminary data.</text>
</comment>
<dbReference type="RefSeq" id="WP_163843477.1">
    <property type="nucleotide sequence ID" value="NZ_JAAGVB010000010.1"/>
</dbReference>
<dbReference type="InterPro" id="IPR055803">
    <property type="entry name" value="DUF7379"/>
</dbReference>
<evidence type="ECO:0000313" key="2">
    <source>
        <dbReference type="EMBL" id="NEW32646.1"/>
    </source>
</evidence>
<dbReference type="Pfam" id="PF24096">
    <property type="entry name" value="DUF7379"/>
    <property type="match status" value="1"/>
</dbReference>
<evidence type="ECO:0000313" key="3">
    <source>
        <dbReference type="Proteomes" id="UP000471166"/>
    </source>
</evidence>
<dbReference type="AlphaFoldDB" id="A0A6P1CN83"/>
<proteinExistence type="predicted"/>
<reference evidence="2 3" key="1">
    <citation type="submission" date="2020-01" db="EMBL/GenBank/DDBJ databases">
        <title>Genetics and antimicrobial susceptibilities of Nocardia species isolated from the soil; a comparison with species isolated from humans.</title>
        <authorList>
            <person name="Carrasco G."/>
            <person name="Monzon S."/>
            <person name="Sansegundo M."/>
            <person name="Garcia E."/>
            <person name="Garrido N."/>
            <person name="Medina M.J."/>
            <person name="Villalon P."/>
            <person name="Ramirez-Arocha A.C."/>
            <person name="Jimenez P."/>
            <person name="Cuesta I."/>
            <person name="Valdezate S."/>
        </authorList>
    </citation>
    <scope>NUCLEOTIDE SEQUENCE [LARGE SCALE GENOMIC DNA]</scope>
    <source>
        <strain evidence="2 3">CNM20110626</strain>
    </source>
</reference>
<feature type="domain" description="DUF7379" evidence="1">
    <location>
        <begin position="216"/>
        <end position="387"/>
    </location>
</feature>